<evidence type="ECO:0000256" key="2">
    <source>
        <dbReference type="ARBA" id="ARBA00022448"/>
    </source>
</evidence>
<feature type="transmembrane region" description="Helical" evidence="6">
    <location>
        <begin position="250"/>
        <end position="277"/>
    </location>
</feature>
<reference evidence="8 9" key="1">
    <citation type="submission" date="2020-06" db="EMBL/GenBank/DDBJ databases">
        <title>Oricola thermophila sp. nov. isolated from a tidal sediments.</title>
        <authorList>
            <person name="Kwon K.K."/>
            <person name="Yang S.-H."/>
            <person name="Park M.-J."/>
        </authorList>
    </citation>
    <scope>NUCLEOTIDE SEQUENCE [LARGE SCALE GENOMIC DNA]</scope>
    <source>
        <strain evidence="8 9">MEBiC13590</strain>
    </source>
</reference>
<feature type="transmembrane region" description="Helical" evidence="6">
    <location>
        <begin position="306"/>
        <end position="329"/>
    </location>
</feature>
<proteinExistence type="inferred from homology"/>
<feature type="transmembrane region" description="Helical" evidence="6">
    <location>
        <begin position="30"/>
        <end position="50"/>
    </location>
</feature>
<dbReference type="Proteomes" id="UP000509367">
    <property type="component" value="Chromosome"/>
</dbReference>
<dbReference type="Pfam" id="PF00528">
    <property type="entry name" value="BPD_transp_1"/>
    <property type="match status" value="1"/>
</dbReference>
<evidence type="ECO:0000256" key="5">
    <source>
        <dbReference type="ARBA" id="ARBA00023136"/>
    </source>
</evidence>
<feature type="transmembrane region" description="Helical" evidence="6">
    <location>
        <begin position="420"/>
        <end position="441"/>
    </location>
</feature>
<evidence type="ECO:0000313" key="8">
    <source>
        <dbReference type="EMBL" id="QKV17538.1"/>
    </source>
</evidence>
<dbReference type="InterPro" id="IPR005769">
    <property type="entry name" value="PhnE/PtxC"/>
</dbReference>
<keyword evidence="9" id="KW-1185">Reference proteome</keyword>
<evidence type="ECO:0000256" key="3">
    <source>
        <dbReference type="ARBA" id="ARBA00022692"/>
    </source>
</evidence>
<keyword evidence="2 6" id="KW-0813">Transport</keyword>
<sequence>MSATAADFGSTGARTDLREAVVAGINRRKWISFAIPVLILVYLGYSAFAFDVAGLLQRARLDNVQILLSDFVSYKTHVTRDNRSASIVVAIEGENKGTYPEGQMPGFVSMDGDVVRIDLGGGHRVTYEGPVATYSYPGYGEIVVSRDGNRVDLSLPGEDLPPFINASRSRVTIKTPRGRMSYTRNKIETFKYDYGWELFFFTLDSPFAGKGPGELIELALWGERIDPDRSNLSYMFSEFWNNRMWRHKDVMWAIFETVLMAFLGTMTAALVALPLAFVAALNFTPSRVARAGARRLFDFFRGVDGLIWTIILSRAFGPGPLTGAIAIAITDTGSFGKMFSEALENVDHKQIEGVQSTGANVLQRARFAVLPQVVPVFLSQVLYYFESNTRSATVIGAIVGGGIGLLLTQAISTQKDWEEVSYYIVLIILMVMAMDSASGWIRAKLIGRSS</sequence>
<dbReference type="EMBL" id="CP054836">
    <property type="protein sequence ID" value="QKV17538.1"/>
    <property type="molecule type" value="Genomic_DNA"/>
</dbReference>
<feature type="transmembrane region" description="Helical" evidence="6">
    <location>
        <begin position="391"/>
        <end position="408"/>
    </location>
</feature>
<dbReference type="CDD" id="cd06261">
    <property type="entry name" value="TM_PBP2"/>
    <property type="match status" value="1"/>
</dbReference>
<dbReference type="SUPFAM" id="SSF161098">
    <property type="entry name" value="MetI-like"/>
    <property type="match status" value="1"/>
</dbReference>
<keyword evidence="5 6" id="KW-0472">Membrane</keyword>
<dbReference type="PANTHER" id="PTHR30043">
    <property type="entry name" value="PHOSPHONATES TRANSPORT SYSTEM PERMEASE PROTEIN"/>
    <property type="match status" value="1"/>
</dbReference>
<dbReference type="GO" id="GO:0015416">
    <property type="term" value="F:ABC-type phosphonate transporter activity"/>
    <property type="evidence" value="ECO:0007669"/>
    <property type="project" value="InterPro"/>
</dbReference>
<dbReference type="RefSeq" id="WP_175275435.1">
    <property type="nucleotide sequence ID" value="NZ_CP054836.1"/>
</dbReference>
<protein>
    <submittedName>
        <fullName evidence="8">Phosphonate ABC transporter, permease protein PhnE</fullName>
    </submittedName>
</protein>
<dbReference type="AlphaFoldDB" id="A0A6N1V9Y9"/>
<evidence type="ECO:0000313" key="9">
    <source>
        <dbReference type="Proteomes" id="UP000509367"/>
    </source>
</evidence>
<accession>A0A6N1V9Y9</accession>
<keyword evidence="4 6" id="KW-1133">Transmembrane helix</keyword>
<comment type="subcellular location">
    <subcellularLocation>
        <location evidence="1 6">Cell membrane</location>
        <topology evidence="1 6">Multi-pass membrane protein</topology>
    </subcellularLocation>
</comment>
<dbReference type="NCBIfam" id="TIGR01097">
    <property type="entry name" value="PhnE"/>
    <property type="match status" value="1"/>
</dbReference>
<evidence type="ECO:0000259" key="7">
    <source>
        <dbReference type="PROSITE" id="PS50928"/>
    </source>
</evidence>
<dbReference type="PANTHER" id="PTHR30043:SF9">
    <property type="entry name" value="PHOSPHONATES TRANSPORT SYSTEM PERMEASE PROTEIN"/>
    <property type="match status" value="1"/>
</dbReference>
<keyword evidence="3 6" id="KW-0812">Transmembrane</keyword>
<evidence type="ECO:0000256" key="6">
    <source>
        <dbReference type="RuleBase" id="RU363032"/>
    </source>
</evidence>
<dbReference type="KEGG" id="orm:HTY61_03150"/>
<comment type="similarity">
    <text evidence="6">Belongs to the binding-protein-dependent transport system permease family.</text>
</comment>
<evidence type="ECO:0000256" key="4">
    <source>
        <dbReference type="ARBA" id="ARBA00022989"/>
    </source>
</evidence>
<dbReference type="InterPro" id="IPR000515">
    <property type="entry name" value="MetI-like"/>
</dbReference>
<name>A0A6N1V9Y9_9HYPH</name>
<feature type="domain" description="ABC transmembrane type-1" evidence="7">
    <location>
        <begin position="254"/>
        <end position="438"/>
    </location>
</feature>
<evidence type="ECO:0000256" key="1">
    <source>
        <dbReference type="ARBA" id="ARBA00004651"/>
    </source>
</evidence>
<dbReference type="GO" id="GO:0005886">
    <property type="term" value="C:plasma membrane"/>
    <property type="evidence" value="ECO:0007669"/>
    <property type="project" value="UniProtKB-SubCell"/>
</dbReference>
<dbReference type="PROSITE" id="PS50928">
    <property type="entry name" value="ABC_TM1"/>
    <property type="match status" value="1"/>
</dbReference>
<gene>
    <name evidence="8" type="primary">phnE</name>
    <name evidence="8" type="ORF">HTY61_03150</name>
</gene>
<dbReference type="InterPro" id="IPR035906">
    <property type="entry name" value="MetI-like_sf"/>
</dbReference>
<dbReference type="Gene3D" id="1.10.3720.10">
    <property type="entry name" value="MetI-like"/>
    <property type="match status" value="1"/>
</dbReference>
<organism evidence="8 9">
    <name type="scientific">Oricola thermophila</name>
    <dbReference type="NCBI Taxonomy" id="2742145"/>
    <lineage>
        <taxon>Bacteria</taxon>
        <taxon>Pseudomonadati</taxon>
        <taxon>Pseudomonadota</taxon>
        <taxon>Alphaproteobacteria</taxon>
        <taxon>Hyphomicrobiales</taxon>
        <taxon>Ahrensiaceae</taxon>
        <taxon>Oricola</taxon>
    </lineage>
</organism>